<name>A0A813HYW4_POLGL</name>
<feature type="region of interest" description="Disordered" evidence="1">
    <location>
        <begin position="1"/>
        <end position="86"/>
    </location>
</feature>
<protein>
    <recommendedName>
        <fullName evidence="2">EF-hand domain-containing protein</fullName>
    </recommendedName>
</protein>
<evidence type="ECO:0000259" key="2">
    <source>
        <dbReference type="PROSITE" id="PS50222"/>
    </source>
</evidence>
<dbReference type="InterPro" id="IPR011992">
    <property type="entry name" value="EF-hand-dom_pair"/>
</dbReference>
<dbReference type="InterPro" id="IPR002048">
    <property type="entry name" value="EF_hand_dom"/>
</dbReference>
<dbReference type="EMBL" id="CAJNNW010002028">
    <property type="protein sequence ID" value="CAE8642632.1"/>
    <property type="molecule type" value="Genomic_DNA"/>
</dbReference>
<evidence type="ECO:0000256" key="1">
    <source>
        <dbReference type="SAM" id="MobiDB-lite"/>
    </source>
</evidence>
<feature type="domain" description="EF-hand" evidence="2">
    <location>
        <begin position="112"/>
        <end position="147"/>
    </location>
</feature>
<dbReference type="AlphaFoldDB" id="A0A813HYW4"/>
<dbReference type="SUPFAM" id="SSF47473">
    <property type="entry name" value="EF-hand"/>
    <property type="match status" value="1"/>
</dbReference>
<sequence length="165" mass="17787">MVPASESEAITPALPLHMLPSRREVRTASGSSRRRGASGRGRATRPDDLALGETSSARSANSSWGSSVCTAGQRTGTRLGPRQGEALDFGVPLRGGQQPQVALAGLRQFVSDRFGGVKQAFHRMDFHKDGRVSCLEFQEVLSGQEHYCSLQEARELFCLLARGTS</sequence>
<evidence type="ECO:0000313" key="3">
    <source>
        <dbReference type="EMBL" id="CAE8642632.1"/>
    </source>
</evidence>
<dbReference type="PROSITE" id="PS50222">
    <property type="entry name" value="EF_HAND_2"/>
    <property type="match status" value="1"/>
</dbReference>
<accession>A0A813HYW4</accession>
<dbReference type="GO" id="GO:0005509">
    <property type="term" value="F:calcium ion binding"/>
    <property type="evidence" value="ECO:0007669"/>
    <property type="project" value="InterPro"/>
</dbReference>
<organism evidence="3 4">
    <name type="scientific">Polarella glacialis</name>
    <name type="common">Dinoflagellate</name>
    <dbReference type="NCBI Taxonomy" id="89957"/>
    <lineage>
        <taxon>Eukaryota</taxon>
        <taxon>Sar</taxon>
        <taxon>Alveolata</taxon>
        <taxon>Dinophyceae</taxon>
        <taxon>Suessiales</taxon>
        <taxon>Suessiaceae</taxon>
        <taxon>Polarella</taxon>
    </lineage>
</organism>
<dbReference type="Proteomes" id="UP000626109">
    <property type="component" value="Unassembled WGS sequence"/>
</dbReference>
<feature type="non-terminal residue" evidence="3">
    <location>
        <position position="165"/>
    </location>
</feature>
<gene>
    <name evidence="3" type="ORF">PGLA2088_LOCUS2490</name>
</gene>
<evidence type="ECO:0000313" key="4">
    <source>
        <dbReference type="Proteomes" id="UP000626109"/>
    </source>
</evidence>
<feature type="compositionally biased region" description="Low complexity" evidence="1">
    <location>
        <begin position="55"/>
        <end position="67"/>
    </location>
</feature>
<reference evidence="3" key="1">
    <citation type="submission" date="2021-02" db="EMBL/GenBank/DDBJ databases">
        <authorList>
            <person name="Dougan E. K."/>
            <person name="Rhodes N."/>
            <person name="Thang M."/>
            <person name="Chan C."/>
        </authorList>
    </citation>
    <scope>NUCLEOTIDE SEQUENCE</scope>
</reference>
<proteinExistence type="predicted"/>
<comment type="caution">
    <text evidence="3">The sequence shown here is derived from an EMBL/GenBank/DDBJ whole genome shotgun (WGS) entry which is preliminary data.</text>
</comment>